<dbReference type="Pfam" id="PF05419">
    <property type="entry name" value="GUN4"/>
    <property type="match status" value="1"/>
</dbReference>
<name>A0ABT4ZRS0_9CYAN</name>
<dbReference type="Gene3D" id="1.25.40.620">
    <property type="match status" value="1"/>
</dbReference>
<protein>
    <submittedName>
        <fullName evidence="2">GUN4 domain-containing protein</fullName>
    </submittedName>
</protein>
<organism evidence="2 3">
    <name type="scientific">Sphaerospermopsis kisseleviana CS-549</name>
    <dbReference type="NCBI Taxonomy" id="3021783"/>
    <lineage>
        <taxon>Bacteria</taxon>
        <taxon>Bacillati</taxon>
        <taxon>Cyanobacteriota</taxon>
        <taxon>Cyanophyceae</taxon>
        <taxon>Nostocales</taxon>
        <taxon>Aphanizomenonaceae</taxon>
        <taxon>Sphaerospermopsis</taxon>
        <taxon>Sphaerospermopsis kisseleviana</taxon>
    </lineage>
</organism>
<keyword evidence="3" id="KW-1185">Reference proteome</keyword>
<dbReference type="Gene3D" id="1.10.10.1770">
    <property type="entry name" value="Gun4-like"/>
    <property type="match status" value="1"/>
</dbReference>
<dbReference type="PANTHER" id="PTHR34800">
    <property type="entry name" value="TETRAPYRROLE-BINDING PROTEIN, CHLOROPLASTIC"/>
    <property type="match status" value="1"/>
</dbReference>
<dbReference type="InterPro" id="IPR008629">
    <property type="entry name" value="GUN4-like"/>
</dbReference>
<gene>
    <name evidence="2" type="ORF">PN497_08890</name>
</gene>
<dbReference type="Proteomes" id="UP001211711">
    <property type="component" value="Unassembled WGS sequence"/>
</dbReference>
<dbReference type="RefSeq" id="WP_096573045.1">
    <property type="nucleotide sequence ID" value="NZ_JAQMTI010000108.1"/>
</dbReference>
<dbReference type="PANTHER" id="PTHR34800:SF1">
    <property type="entry name" value="TETRAPYRROLE-BINDING PROTEIN, CHLOROPLASTIC"/>
    <property type="match status" value="1"/>
</dbReference>
<dbReference type="SUPFAM" id="SSF140869">
    <property type="entry name" value="GUN4-like"/>
    <property type="match status" value="1"/>
</dbReference>
<evidence type="ECO:0000259" key="1">
    <source>
        <dbReference type="Pfam" id="PF05419"/>
    </source>
</evidence>
<sequence>MQDSSIITYKFTVNIVSGQLRSKRYEGHFTYDQSQLNCNGDETIEVLEAQFRYQGVTYTESSFDGLPKVSFKDGEFQHFIATGGSIKRRFGFNDGFNRSAFGRPDEAFVREGKDYFAYLDPDTYVEGAGRVTYIKQLESHTTDQATSNDLRVKLTELEKHLKAEQWKQADSETGRIILEIAGQLERGWLTDDDIENFPSAELVAIDKLWLNHSEARFGLSVQKQIWQEVGEDYLELCDRVGWRLEDDWLDYEDLEFSKQAPMGHLPFGGICIADEENWINQLPFNLPLWVSRSEPFMGRLYETRSGVELLKSLLFRTLLDSTIL</sequence>
<dbReference type="InterPro" id="IPR037215">
    <property type="entry name" value="GUN4-like_sf"/>
</dbReference>
<reference evidence="2 3" key="1">
    <citation type="submission" date="2023-01" db="EMBL/GenBank/DDBJ databases">
        <title>Genomes from the Australian National Cyanobacteria Reference Collection.</title>
        <authorList>
            <person name="Willis A."/>
            <person name="Lee E.M.F."/>
        </authorList>
    </citation>
    <scope>NUCLEOTIDE SEQUENCE [LARGE SCALE GENOMIC DNA]</scope>
    <source>
        <strain evidence="2 3">CS-549</strain>
    </source>
</reference>
<evidence type="ECO:0000313" key="2">
    <source>
        <dbReference type="EMBL" id="MDB9441473.1"/>
    </source>
</evidence>
<evidence type="ECO:0000313" key="3">
    <source>
        <dbReference type="Proteomes" id="UP001211711"/>
    </source>
</evidence>
<comment type="caution">
    <text evidence="2">The sequence shown here is derived from an EMBL/GenBank/DDBJ whole genome shotgun (WGS) entry which is preliminary data.</text>
</comment>
<proteinExistence type="predicted"/>
<dbReference type="CDD" id="cd16383">
    <property type="entry name" value="GUN4"/>
    <property type="match status" value="1"/>
</dbReference>
<feature type="domain" description="GUN4-like" evidence="1">
    <location>
        <begin position="151"/>
        <end position="267"/>
    </location>
</feature>
<accession>A0ABT4ZRS0</accession>
<dbReference type="EMBL" id="JAQMTI010000108">
    <property type="protein sequence ID" value="MDB9441473.1"/>
    <property type="molecule type" value="Genomic_DNA"/>
</dbReference>